<organism evidence="1 2">
    <name type="scientific">Blautia caccae</name>
    <dbReference type="NCBI Taxonomy" id="3133175"/>
    <lineage>
        <taxon>Bacteria</taxon>
        <taxon>Bacillati</taxon>
        <taxon>Bacillota</taxon>
        <taxon>Clostridia</taxon>
        <taxon>Lachnospirales</taxon>
        <taxon>Lachnospiraceae</taxon>
        <taxon>Blautia</taxon>
    </lineage>
</organism>
<accession>A0ABV1DNK0</accession>
<sequence>MGKEKTKIVLAAITAIVSIFGAVYGGSKVIKNNNGNVGNFTTSGDRGSVVVNGESGDINVNYNNAEDDNENKKGVSLTAPSGIYPDYYYCLVNDKFYRTDSFIRPAFDITNNNTDYDIKIDTIDINILDYTTCDTIIHFGSQGAGPAEIQLFESDSNIGSKVNTKYTAMYSGSLEGTEIHSYGKYLKISPGGIEAVAVDVSPEEPGLYTINMTINYTLKDETFSQDTEEYKMIVLDEDKNIAQNYQLPGAEGGFFKDEEHIDEIKEYLNTVKPDSCGDWTFK</sequence>
<gene>
    <name evidence="1" type="ORF">WMO65_13055</name>
</gene>
<keyword evidence="2" id="KW-1185">Reference proteome</keyword>
<proteinExistence type="predicted"/>
<comment type="caution">
    <text evidence="1">The sequence shown here is derived from an EMBL/GenBank/DDBJ whole genome shotgun (WGS) entry which is preliminary data.</text>
</comment>
<dbReference type="RefSeq" id="WP_148392815.1">
    <property type="nucleotide sequence ID" value="NZ_JBBMFP010000010.1"/>
</dbReference>
<evidence type="ECO:0000313" key="1">
    <source>
        <dbReference type="EMBL" id="MEQ2431938.1"/>
    </source>
</evidence>
<name>A0ABV1DNK0_9FIRM</name>
<protein>
    <submittedName>
        <fullName evidence="1">Uncharacterized protein</fullName>
    </submittedName>
</protein>
<reference evidence="1 2" key="1">
    <citation type="submission" date="2024-03" db="EMBL/GenBank/DDBJ databases">
        <title>Human intestinal bacterial collection.</title>
        <authorList>
            <person name="Pauvert C."/>
            <person name="Hitch T.C.A."/>
            <person name="Clavel T."/>
        </authorList>
    </citation>
    <scope>NUCLEOTIDE SEQUENCE [LARGE SCALE GENOMIC DNA]</scope>
    <source>
        <strain evidence="1 2">CLA-SR-H028</strain>
    </source>
</reference>
<evidence type="ECO:0000313" key="2">
    <source>
        <dbReference type="Proteomes" id="UP001457898"/>
    </source>
</evidence>
<dbReference type="Proteomes" id="UP001457898">
    <property type="component" value="Unassembled WGS sequence"/>
</dbReference>
<dbReference type="EMBL" id="JBBMFP010000010">
    <property type="protein sequence ID" value="MEQ2431938.1"/>
    <property type="molecule type" value="Genomic_DNA"/>
</dbReference>